<evidence type="ECO:0000259" key="4">
    <source>
        <dbReference type="SMART" id="SM00822"/>
    </source>
</evidence>
<dbReference type="RefSeq" id="WP_255910179.1">
    <property type="nucleotide sequence ID" value="NZ_JANFQO010000001.1"/>
</dbReference>
<organism evidence="5 6">
    <name type="scientific">Tahibacter harae</name>
    <dbReference type="NCBI Taxonomy" id="2963937"/>
    <lineage>
        <taxon>Bacteria</taxon>
        <taxon>Pseudomonadati</taxon>
        <taxon>Pseudomonadota</taxon>
        <taxon>Gammaproteobacteria</taxon>
        <taxon>Lysobacterales</taxon>
        <taxon>Rhodanobacteraceae</taxon>
        <taxon>Tahibacter</taxon>
    </lineage>
</organism>
<dbReference type="PANTHER" id="PTHR44196">
    <property type="entry name" value="DEHYDROGENASE/REDUCTASE SDR FAMILY MEMBER 7B"/>
    <property type="match status" value="1"/>
</dbReference>
<dbReference type="PANTHER" id="PTHR44196:SF2">
    <property type="entry name" value="SHORT-CHAIN DEHYDROGENASE-RELATED"/>
    <property type="match status" value="1"/>
</dbReference>
<protein>
    <submittedName>
        <fullName evidence="5">SDR family oxidoreductase</fullName>
    </submittedName>
</protein>
<dbReference type="Gene3D" id="3.40.50.720">
    <property type="entry name" value="NAD(P)-binding Rossmann-like Domain"/>
    <property type="match status" value="1"/>
</dbReference>
<evidence type="ECO:0000256" key="2">
    <source>
        <dbReference type="ARBA" id="ARBA00023002"/>
    </source>
</evidence>
<dbReference type="PIRSF" id="PIRSF000126">
    <property type="entry name" value="11-beta-HSD1"/>
    <property type="match status" value="1"/>
</dbReference>
<evidence type="ECO:0000313" key="5">
    <source>
        <dbReference type="EMBL" id="MCQ4163166.1"/>
    </source>
</evidence>
<sequence length="270" mass="29705">MTDASRWALVTGASAGIGAAFARELAARGHHLVLTARREDRLQSLAGELRQRHGVRCEVAAADLADPAAIDALCNELGRRSLNIDVLVNNAGYGVPGHYLAQPWTRHAEFLQVLVTAPCELAYRLLPGMQQRRYGRILNIASLAGHVPGSAGHTMYAASKAFLIKFSQSLALENQQYGIKVCAVCPGFTWSEFHDVVGSRESVNKMPKWMWMSAEEVAREGVDATERGEIVHVTGKVNRAIKALIKLLPDRMGLNIVQRRSKDFRVQEPK</sequence>
<dbReference type="InterPro" id="IPR036291">
    <property type="entry name" value="NAD(P)-bd_dom_sf"/>
</dbReference>
<keyword evidence="6" id="KW-1185">Reference proteome</keyword>
<dbReference type="EMBL" id="JANFQO010000001">
    <property type="protein sequence ID" value="MCQ4163166.1"/>
    <property type="molecule type" value="Genomic_DNA"/>
</dbReference>
<dbReference type="PRINTS" id="PR00080">
    <property type="entry name" value="SDRFAMILY"/>
</dbReference>
<gene>
    <name evidence="5" type="ORF">NM961_00390</name>
</gene>
<evidence type="ECO:0000256" key="1">
    <source>
        <dbReference type="ARBA" id="ARBA00006484"/>
    </source>
</evidence>
<dbReference type="InterPro" id="IPR057326">
    <property type="entry name" value="KR_dom"/>
</dbReference>
<dbReference type="Proteomes" id="UP001165498">
    <property type="component" value="Unassembled WGS sequence"/>
</dbReference>
<comment type="caution">
    <text evidence="5">The sequence shown here is derived from an EMBL/GenBank/DDBJ whole genome shotgun (WGS) entry which is preliminary data.</text>
</comment>
<evidence type="ECO:0000313" key="6">
    <source>
        <dbReference type="Proteomes" id="UP001165498"/>
    </source>
</evidence>
<feature type="domain" description="Ketoreductase" evidence="4">
    <location>
        <begin position="6"/>
        <end position="193"/>
    </location>
</feature>
<dbReference type="CDD" id="cd05233">
    <property type="entry name" value="SDR_c"/>
    <property type="match status" value="1"/>
</dbReference>
<reference evidence="5" key="1">
    <citation type="submission" date="2022-07" db="EMBL/GenBank/DDBJ databases">
        <title>Tahibacter sp., a new gammaproteobacterium isolated from the silt sample collected at pig farm.</title>
        <authorList>
            <person name="Chen H."/>
        </authorList>
    </citation>
    <scope>NUCLEOTIDE SEQUENCE</scope>
    <source>
        <strain evidence="5">P2K</strain>
    </source>
</reference>
<keyword evidence="2" id="KW-0560">Oxidoreductase</keyword>
<proteinExistence type="inferred from homology"/>
<name>A0ABT1QKW1_9GAMM</name>
<dbReference type="Pfam" id="PF00106">
    <property type="entry name" value="adh_short"/>
    <property type="match status" value="1"/>
</dbReference>
<dbReference type="PRINTS" id="PR00081">
    <property type="entry name" value="GDHRDH"/>
</dbReference>
<comment type="similarity">
    <text evidence="1 3">Belongs to the short-chain dehydrogenases/reductases (SDR) family.</text>
</comment>
<dbReference type="InterPro" id="IPR002347">
    <property type="entry name" value="SDR_fam"/>
</dbReference>
<dbReference type="SMART" id="SM00822">
    <property type="entry name" value="PKS_KR"/>
    <property type="match status" value="1"/>
</dbReference>
<evidence type="ECO:0000256" key="3">
    <source>
        <dbReference type="RuleBase" id="RU000363"/>
    </source>
</evidence>
<dbReference type="SUPFAM" id="SSF51735">
    <property type="entry name" value="NAD(P)-binding Rossmann-fold domains"/>
    <property type="match status" value="1"/>
</dbReference>
<accession>A0ABT1QKW1</accession>